<organism evidence="1 2">
    <name type="scientific">Aerococcus urinae</name>
    <dbReference type="NCBI Taxonomy" id="1376"/>
    <lineage>
        <taxon>Bacteria</taxon>
        <taxon>Bacillati</taxon>
        <taxon>Bacillota</taxon>
        <taxon>Bacilli</taxon>
        <taxon>Lactobacillales</taxon>
        <taxon>Aerococcaceae</taxon>
        <taxon>Aerococcus</taxon>
    </lineage>
</organism>
<evidence type="ECO:0000313" key="2">
    <source>
        <dbReference type="Proteomes" id="UP000251923"/>
    </source>
</evidence>
<dbReference type="RefSeq" id="WP_070598087.1">
    <property type="nucleotide sequence ID" value="NZ_JASODG010000009.1"/>
</dbReference>
<dbReference type="InterPro" id="IPR001387">
    <property type="entry name" value="Cro/C1-type_HTH"/>
</dbReference>
<name>A0A2I1L5W3_9LACT</name>
<dbReference type="AlphaFoldDB" id="A0A2I1L5W3"/>
<dbReference type="Pfam" id="PF01381">
    <property type="entry name" value="HTH_3"/>
    <property type="match status" value="1"/>
</dbReference>
<dbReference type="SMART" id="SM00530">
    <property type="entry name" value="HTH_XRE"/>
    <property type="match status" value="1"/>
</dbReference>
<dbReference type="GO" id="GO:0003677">
    <property type="term" value="F:DNA binding"/>
    <property type="evidence" value="ECO:0007669"/>
    <property type="project" value="InterPro"/>
</dbReference>
<evidence type="ECO:0000313" key="1">
    <source>
        <dbReference type="EMBL" id="RAV77275.1"/>
    </source>
</evidence>
<accession>A0A2I1L5W3</accession>
<dbReference type="PROSITE" id="PS50943">
    <property type="entry name" value="HTH_CROC1"/>
    <property type="match status" value="1"/>
</dbReference>
<protein>
    <submittedName>
        <fullName evidence="1">XRE family transcriptional regulator</fullName>
    </submittedName>
</protein>
<dbReference type="CDD" id="cd00093">
    <property type="entry name" value="HTH_XRE"/>
    <property type="match status" value="1"/>
</dbReference>
<gene>
    <name evidence="1" type="ORF">DBT54_09355</name>
</gene>
<dbReference type="GeneID" id="86971097"/>
<comment type="caution">
    <text evidence="1">The sequence shown here is derived from an EMBL/GenBank/DDBJ whole genome shotgun (WGS) entry which is preliminary data.</text>
</comment>
<dbReference type="EMBL" id="QMHM01000030">
    <property type="protein sequence ID" value="RAV77275.1"/>
    <property type="molecule type" value="Genomic_DNA"/>
</dbReference>
<dbReference type="Proteomes" id="UP000251923">
    <property type="component" value="Unassembled WGS sequence"/>
</dbReference>
<dbReference type="InterPro" id="IPR010982">
    <property type="entry name" value="Lambda_DNA-bd_dom_sf"/>
</dbReference>
<proteinExistence type="predicted"/>
<dbReference type="SUPFAM" id="SSF47413">
    <property type="entry name" value="lambda repressor-like DNA-binding domains"/>
    <property type="match status" value="1"/>
</dbReference>
<dbReference type="Gene3D" id="1.10.260.40">
    <property type="entry name" value="lambda repressor-like DNA-binding domains"/>
    <property type="match status" value="1"/>
</dbReference>
<reference evidence="1 2" key="1">
    <citation type="submission" date="2018-04" db="EMBL/GenBank/DDBJ databases">
        <title>Aerococcus urinae genomes.</title>
        <authorList>
            <person name="Hilt E."/>
            <person name="Gilbert N.M."/>
            <person name="Thomas-White K."/>
            <person name="Putonti C."/>
            <person name="Lewis A.L."/>
            <person name="Visck K.L."/>
            <person name="Wolfe A.J."/>
        </authorList>
    </citation>
    <scope>NUCLEOTIDE SEQUENCE [LARGE SCALE GENOMIC DNA]</scope>
    <source>
        <strain evidence="1 2">UMB7480</strain>
    </source>
</reference>
<sequence>MEIDKKQLGNRIKEIRVNLKLTLAQFADEIRNKTDGISKTGKSNVSKWERGENVPNGITLKAIAELGGMSVDELLHGASGYVEYNNNKITLFNIITNQISVMNSMIKKIDSNTNLALELKDLVKNYEYYIYLIKNPEYKFYIYRDRVYLMAEITELVASDYSLDIKTYDQIHVSKLNAKNLKMENLLNEKIRSKTQIIGIIKKYFDNNTEIYFSYSDKNNFESEKSTQILVNNNIEHENDFRTL</sequence>